<feature type="transmembrane region" description="Helical" evidence="1">
    <location>
        <begin position="416"/>
        <end position="436"/>
    </location>
</feature>
<keyword evidence="1" id="KW-0812">Transmembrane</keyword>
<name>A0A3P3W7N2_9FLAO</name>
<sequence length="447" mass="53083">MLDKILHSKLFWFTKNREIKLLIIIGVLYRIFIMCFYQDGNIFPDSWGFISLGDQMLDFDLKWYTGERSPGYPLLYFFAFGSLTLTLLFQFGIGVITSVFWYKTLLNLNFNIKNSFWIVLFLESFIHVFLYESSFLVETLALFLISVVFYILTNAYLEKRSLKKEVLLSFLLGYLVLVKPFFIYIPFIIYGFSLLKNFKFSNFLSQKIIILVFPLIAYLGWSYVNKINTGYFVSTTYYGLNISQNCVYFAEKGPKEYQWISDSYVKHREISIKQKEDVAMTIWRSYASGDFDYKCYNFADLSNELGKYGKATIAENPKDYFEQVVTKSWFDFWKIFGKEVFKPFRVDFVDSIMNKVWFVQKMILLSFKLSFLILMPFYLFKFLRDRKLTNELMIVVIVFATSVLQGLVTYGTNSKYSFPFEYLMIIVVLLFVKRYIRFSKFLNKILE</sequence>
<keyword evidence="1" id="KW-0472">Membrane</keyword>
<organism evidence="2 3">
    <name type="scientific">Flavobacterium macacae</name>
    <dbReference type="NCBI Taxonomy" id="2488993"/>
    <lineage>
        <taxon>Bacteria</taxon>
        <taxon>Pseudomonadati</taxon>
        <taxon>Bacteroidota</taxon>
        <taxon>Flavobacteriia</taxon>
        <taxon>Flavobacteriales</taxon>
        <taxon>Flavobacteriaceae</taxon>
        <taxon>Flavobacterium</taxon>
    </lineage>
</organism>
<proteinExistence type="predicted"/>
<evidence type="ECO:0000256" key="1">
    <source>
        <dbReference type="SAM" id="Phobius"/>
    </source>
</evidence>
<gene>
    <name evidence="2" type="ORF">EG849_12585</name>
</gene>
<feature type="transmembrane region" description="Helical" evidence="1">
    <location>
        <begin position="362"/>
        <end position="380"/>
    </location>
</feature>
<evidence type="ECO:0000313" key="3">
    <source>
        <dbReference type="Proteomes" id="UP000271937"/>
    </source>
</evidence>
<dbReference type="EMBL" id="RQVR01000015">
    <property type="protein sequence ID" value="RRJ89619.1"/>
    <property type="molecule type" value="Genomic_DNA"/>
</dbReference>
<comment type="caution">
    <text evidence="2">The sequence shown here is derived from an EMBL/GenBank/DDBJ whole genome shotgun (WGS) entry which is preliminary data.</text>
</comment>
<keyword evidence="3" id="KW-1185">Reference proteome</keyword>
<evidence type="ECO:0000313" key="2">
    <source>
        <dbReference type="EMBL" id="RRJ89619.1"/>
    </source>
</evidence>
<feature type="transmembrane region" description="Helical" evidence="1">
    <location>
        <begin position="169"/>
        <end position="192"/>
    </location>
</feature>
<evidence type="ECO:0008006" key="4">
    <source>
        <dbReference type="Google" id="ProtNLM"/>
    </source>
</evidence>
<accession>A0A3P3W7N2</accession>
<feature type="transmembrane region" description="Helical" evidence="1">
    <location>
        <begin position="114"/>
        <end position="131"/>
    </location>
</feature>
<feature type="transmembrane region" description="Helical" evidence="1">
    <location>
        <begin position="392"/>
        <end position="410"/>
    </location>
</feature>
<reference evidence="2 3" key="1">
    <citation type="submission" date="2018-11" db="EMBL/GenBank/DDBJ databases">
        <title>Flavobacterium sp. nov., YIM 102600 draft genome.</title>
        <authorList>
            <person name="Li G."/>
            <person name="Jiang Y."/>
        </authorList>
    </citation>
    <scope>NUCLEOTIDE SEQUENCE [LARGE SCALE GENOMIC DNA]</scope>
    <source>
        <strain evidence="2 3">YIM 102600</strain>
    </source>
</reference>
<protein>
    <recommendedName>
        <fullName evidence="4">Glycosyltransferase RgtA/B/C/D-like domain-containing protein</fullName>
    </recommendedName>
</protein>
<feature type="transmembrane region" description="Helical" evidence="1">
    <location>
        <begin position="137"/>
        <end position="157"/>
    </location>
</feature>
<dbReference type="OrthoDB" id="996005at2"/>
<feature type="transmembrane region" description="Helical" evidence="1">
    <location>
        <begin position="204"/>
        <end position="224"/>
    </location>
</feature>
<keyword evidence="1" id="KW-1133">Transmembrane helix</keyword>
<dbReference type="Proteomes" id="UP000271937">
    <property type="component" value="Unassembled WGS sequence"/>
</dbReference>
<dbReference type="AlphaFoldDB" id="A0A3P3W7N2"/>
<feature type="transmembrane region" description="Helical" evidence="1">
    <location>
        <begin position="21"/>
        <end position="39"/>
    </location>
</feature>
<feature type="transmembrane region" description="Helical" evidence="1">
    <location>
        <begin position="74"/>
        <end position="102"/>
    </location>
</feature>